<accession>A0ABW6VGE7</accession>
<organism evidence="1 2">
    <name type="scientific">Microtetraspora fusca</name>
    <dbReference type="NCBI Taxonomy" id="1997"/>
    <lineage>
        <taxon>Bacteria</taxon>
        <taxon>Bacillati</taxon>
        <taxon>Actinomycetota</taxon>
        <taxon>Actinomycetes</taxon>
        <taxon>Streptosporangiales</taxon>
        <taxon>Streptosporangiaceae</taxon>
        <taxon>Microtetraspora</taxon>
    </lineage>
</organism>
<dbReference type="RefSeq" id="WP_387346167.1">
    <property type="nucleotide sequence ID" value="NZ_JBIAXI010000024.1"/>
</dbReference>
<evidence type="ECO:0000313" key="2">
    <source>
        <dbReference type="Proteomes" id="UP001602119"/>
    </source>
</evidence>
<reference evidence="1 2" key="1">
    <citation type="submission" date="2024-10" db="EMBL/GenBank/DDBJ databases">
        <title>The Natural Products Discovery Center: Release of the First 8490 Sequenced Strains for Exploring Actinobacteria Biosynthetic Diversity.</title>
        <authorList>
            <person name="Kalkreuter E."/>
            <person name="Kautsar S.A."/>
            <person name="Yang D."/>
            <person name="Bader C.D."/>
            <person name="Teijaro C.N."/>
            <person name="Fluegel L."/>
            <person name="Davis C.M."/>
            <person name="Simpson J.R."/>
            <person name="Lauterbach L."/>
            <person name="Steele A.D."/>
            <person name="Gui C."/>
            <person name="Meng S."/>
            <person name="Li G."/>
            <person name="Viehrig K."/>
            <person name="Ye F."/>
            <person name="Su P."/>
            <person name="Kiefer A.F."/>
            <person name="Nichols A."/>
            <person name="Cepeda A.J."/>
            <person name="Yan W."/>
            <person name="Fan B."/>
            <person name="Jiang Y."/>
            <person name="Adhikari A."/>
            <person name="Zheng C.-J."/>
            <person name="Schuster L."/>
            <person name="Cowan T.M."/>
            <person name="Smanski M.J."/>
            <person name="Chevrette M.G."/>
            <person name="De Carvalho L.P.S."/>
            <person name="Shen B."/>
        </authorList>
    </citation>
    <scope>NUCLEOTIDE SEQUENCE [LARGE SCALE GENOMIC DNA]</scope>
    <source>
        <strain evidence="1 2">NPDC001281</strain>
    </source>
</reference>
<evidence type="ECO:0000313" key="1">
    <source>
        <dbReference type="EMBL" id="MFF4777662.1"/>
    </source>
</evidence>
<comment type="caution">
    <text evidence="1">The sequence shown here is derived from an EMBL/GenBank/DDBJ whole genome shotgun (WGS) entry which is preliminary data.</text>
</comment>
<dbReference type="Proteomes" id="UP001602119">
    <property type="component" value="Unassembled WGS sequence"/>
</dbReference>
<dbReference type="EMBL" id="JBIAXI010000024">
    <property type="protein sequence ID" value="MFF4777662.1"/>
    <property type="molecule type" value="Genomic_DNA"/>
</dbReference>
<sequence length="53" mass="5766">MNDQLKEFRDKLLDVVQDMDGVASAGAVEHPTDVVIGVELNNGEDIFLQIVPA</sequence>
<proteinExistence type="predicted"/>
<protein>
    <submittedName>
        <fullName evidence="1">Uncharacterized protein</fullName>
    </submittedName>
</protein>
<name>A0ABW6VGE7_MICFU</name>
<keyword evidence="2" id="KW-1185">Reference proteome</keyword>
<gene>
    <name evidence="1" type="ORF">ACFY05_33025</name>
</gene>